<evidence type="ECO:0000259" key="1">
    <source>
        <dbReference type="Pfam" id="PF04326"/>
    </source>
</evidence>
<dbReference type="Proteomes" id="UP000230790">
    <property type="component" value="Unassembled WGS sequence"/>
</dbReference>
<dbReference type="AlphaFoldDB" id="A0A2M8Q6Y3"/>
<organism evidence="2 3">
    <name type="scientific">Candidatus Thermofonsia Clade 3 bacterium</name>
    <dbReference type="NCBI Taxonomy" id="2364212"/>
    <lineage>
        <taxon>Bacteria</taxon>
        <taxon>Bacillati</taxon>
        <taxon>Chloroflexota</taxon>
        <taxon>Candidatus Thermofontia</taxon>
        <taxon>Candidatus Thermofonsia Clade 3</taxon>
    </lineage>
</organism>
<dbReference type="Gene3D" id="3.30.950.30">
    <property type="entry name" value="Schlafen, AAA domain"/>
    <property type="match status" value="1"/>
</dbReference>
<gene>
    <name evidence="2" type="ORF">CUN48_18400</name>
</gene>
<accession>A0A2M8Q6Y3</accession>
<dbReference type="EMBL" id="PGTN01000998">
    <property type="protein sequence ID" value="PJF45534.1"/>
    <property type="molecule type" value="Genomic_DNA"/>
</dbReference>
<name>A0A2M8Q6Y3_9CHLR</name>
<evidence type="ECO:0000313" key="2">
    <source>
        <dbReference type="EMBL" id="PJF45534.1"/>
    </source>
</evidence>
<feature type="domain" description="Schlafen AlbA-2" evidence="1">
    <location>
        <begin position="21"/>
        <end position="76"/>
    </location>
</feature>
<dbReference type="Pfam" id="PF04326">
    <property type="entry name" value="SLFN_AlbA_2"/>
    <property type="match status" value="1"/>
</dbReference>
<proteinExistence type="predicted"/>
<comment type="caution">
    <text evidence="2">The sequence shown here is derived from an EMBL/GenBank/DDBJ whole genome shotgun (WGS) entry which is preliminary data.</text>
</comment>
<dbReference type="InterPro" id="IPR007421">
    <property type="entry name" value="Schlafen_AlbA_2_dom"/>
</dbReference>
<reference evidence="2 3" key="1">
    <citation type="submission" date="2017-11" db="EMBL/GenBank/DDBJ databases">
        <title>Evolution of Phototrophy in the Chloroflexi Phylum Driven by Horizontal Gene Transfer.</title>
        <authorList>
            <person name="Ward L.M."/>
            <person name="Hemp J."/>
            <person name="Shih P.M."/>
            <person name="Mcglynn S.E."/>
            <person name="Fischer W."/>
        </authorList>
    </citation>
    <scope>NUCLEOTIDE SEQUENCE [LARGE SCALE GENOMIC DNA]</scope>
    <source>
        <strain evidence="2">JP3_7</strain>
    </source>
</reference>
<evidence type="ECO:0000313" key="3">
    <source>
        <dbReference type="Proteomes" id="UP000230790"/>
    </source>
</evidence>
<protein>
    <recommendedName>
        <fullName evidence="1">Schlafen AlbA-2 domain-containing protein</fullName>
    </recommendedName>
</protein>
<dbReference type="InterPro" id="IPR038461">
    <property type="entry name" value="Schlafen_AlbA_2_dom_sf"/>
</dbReference>
<feature type="non-terminal residue" evidence="2">
    <location>
        <position position="77"/>
    </location>
</feature>
<sequence length="77" mass="8237">MTQRRAASHLLAFLPQLDPQALAETLVAFANSDGGTIVLGYDERGRPFGSTTPEDIEAVLRQAATLTSPPVRATLED</sequence>